<reference evidence="1" key="2">
    <citation type="submission" date="2013-04" db="EMBL/GenBank/DDBJ databases">
        <title>Genome sequence of Pseudoalteromonas citrea.</title>
        <authorList>
            <person name="Xie B.-B."/>
            <person name="Rong J.-C."/>
            <person name="Qin Q.-L."/>
            <person name="Shu Y.-L."/>
            <person name="Zhang Y.-Z."/>
        </authorList>
    </citation>
    <scope>NUCLEOTIDE SEQUENCE</scope>
    <source>
        <strain evidence="1">NCIMB 1889</strain>
    </source>
</reference>
<dbReference type="eggNOG" id="COG5433">
    <property type="taxonomic scope" value="Bacteria"/>
</dbReference>
<dbReference type="STRING" id="1117314.PCIT_03458"/>
<dbReference type="PANTHER" id="PTHR30298">
    <property type="entry name" value="H REPEAT-ASSOCIATED PREDICTED TRANSPOSASE"/>
    <property type="match status" value="1"/>
</dbReference>
<name>U1JSW0_9GAMM</name>
<accession>U1JSW0</accession>
<dbReference type="AlphaFoldDB" id="U1JSW0"/>
<organism evidence="1">
    <name type="scientific">Pseudoalteromonas citrea DSM 8771</name>
    <dbReference type="NCBI Taxonomy" id="1117314"/>
    <lineage>
        <taxon>Bacteria</taxon>
        <taxon>Pseudomonadati</taxon>
        <taxon>Pseudomonadota</taxon>
        <taxon>Gammaproteobacteria</taxon>
        <taxon>Alteromonadales</taxon>
        <taxon>Pseudoalteromonadaceae</taxon>
        <taxon>Pseudoalteromonas</taxon>
    </lineage>
</organism>
<proteinExistence type="predicted"/>
<gene>
    <name evidence="1" type="ORF">PCIT_03458</name>
</gene>
<dbReference type="OrthoDB" id="6316292at2"/>
<dbReference type="InterPro" id="IPR051698">
    <property type="entry name" value="Transposase_11-like"/>
</dbReference>
<evidence type="ECO:0000313" key="1">
    <source>
        <dbReference type="EMBL" id="ERG20087.1"/>
    </source>
</evidence>
<protein>
    <submittedName>
        <fullName evidence="1">Transposase ISAs1 family protein</fullName>
    </submittedName>
</protein>
<dbReference type="EMBL" id="AHBZ02000042">
    <property type="protein sequence ID" value="ERG20087.1"/>
    <property type="molecule type" value="Genomic_DNA"/>
</dbReference>
<comment type="caution">
    <text evidence="1">The sequence shown here is derived from an EMBL/GenBank/DDBJ whole genome shotgun (WGS) entry which is preliminary data.</text>
</comment>
<dbReference type="PANTHER" id="PTHR30298:SF0">
    <property type="entry name" value="PROTEIN YBFL-RELATED"/>
    <property type="match status" value="1"/>
</dbReference>
<sequence>MENEIHWVLDVSFREDDSRIRRGNTAGNMTAVRHITLTMLRKEQACKKGIKAKRFKAALNTDYAEKVLLTVFKTFMRLPCFLGFIL</sequence>
<reference evidence="1" key="1">
    <citation type="journal article" date="2012" name="J. Bacteriol.">
        <title>Genome sequences of type strains of seven species of the marine bacterium Pseudoalteromonas.</title>
        <authorList>
            <person name="Xie B.B."/>
            <person name="Shu Y.L."/>
            <person name="Qin Q.L."/>
            <person name="Rong J.C."/>
            <person name="Zhang X.Y."/>
            <person name="Chen X.L."/>
            <person name="Shi M."/>
            <person name="He H.L."/>
            <person name="Zhou B.C."/>
            <person name="Zhang Y.Z."/>
        </authorList>
    </citation>
    <scope>NUCLEOTIDE SEQUENCE [LARGE SCALE GENOMIC DNA]</scope>
    <source>
        <strain evidence="1">NCIMB 1889</strain>
    </source>
</reference>